<dbReference type="Proteomes" id="UP001169027">
    <property type="component" value="Unassembled WGS sequence"/>
</dbReference>
<keyword evidence="2" id="KW-1185">Reference proteome</keyword>
<accession>A0ABT8SDN7</accession>
<sequence>MAVLSRNVAVEALEALGLPTERAMSLRLEFDPACIVTATVTYAVEDKGLGQVLSLVKRRKYLDEQPERIPSNPTPL</sequence>
<evidence type="ECO:0000313" key="1">
    <source>
        <dbReference type="EMBL" id="MDO1537029.1"/>
    </source>
</evidence>
<protein>
    <submittedName>
        <fullName evidence="1">Uncharacterized protein</fullName>
    </submittedName>
</protein>
<dbReference type="EMBL" id="JAUKVY010000034">
    <property type="protein sequence ID" value="MDO1537029.1"/>
    <property type="molecule type" value="Genomic_DNA"/>
</dbReference>
<proteinExistence type="predicted"/>
<evidence type="ECO:0000313" key="2">
    <source>
        <dbReference type="Proteomes" id="UP001169027"/>
    </source>
</evidence>
<gene>
    <name evidence="1" type="ORF">Q2T77_32660</name>
</gene>
<name>A0ABT8SDN7_9BURK</name>
<dbReference type="RefSeq" id="WP_301815278.1">
    <property type="nucleotide sequence ID" value="NZ_JAUJZH010000034.1"/>
</dbReference>
<organism evidence="1 2">
    <name type="scientific">Variovorax ginsengisoli</name>
    <dbReference type="NCBI Taxonomy" id="363844"/>
    <lineage>
        <taxon>Bacteria</taxon>
        <taxon>Pseudomonadati</taxon>
        <taxon>Pseudomonadota</taxon>
        <taxon>Betaproteobacteria</taxon>
        <taxon>Burkholderiales</taxon>
        <taxon>Comamonadaceae</taxon>
        <taxon>Variovorax</taxon>
    </lineage>
</organism>
<comment type="caution">
    <text evidence="1">The sequence shown here is derived from an EMBL/GenBank/DDBJ whole genome shotgun (WGS) entry which is preliminary data.</text>
</comment>
<reference evidence="1" key="1">
    <citation type="submission" date="2023-06" db="EMBL/GenBank/DDBJ databases">
        <authorList>
            <person name="Jiang Y."/>
            <person name="Liu Q."/>
        </authorList>
    </citation>
    <scope>NUCLEOTIDE SEQUENCE</scope>
    <source>
        <strain evidence="1">CGMCC 1.12090</strain>
    </source>
</reference>